<dbReference type="Proteomes" id="UP001060085">
    <property type="component" value="Linkage Group LG04"/>
</dbReference>
<comment type="caution">
    <text evidence="1">The sequence shown here is derived from an EMBL/GenBank/DDBJ whole genome shotgun (WGS) entry which is preliminary data.</text>
</comment>
<protein>
    <submittedName>
        <fullName evidence="1">Uncharacterized protein</fullName>
    </submittedName>
</protein>
<proteinExistence type="predicted"/>
<sequence>MAWGAAILAWLYRNLSQASLVDEIDLGACYSLLRTVARNSYTQQFEPLGTTCASSVLDYRLQMDTIRACEVWWTPYTAQEIEGVRFAIYHGALVFLDTEEPHMPERLSRERVFPSPLPIPAGVVLDALDLYIGDDDPKDVGTSHARFIEISRIFRMYREFRF</sequence>
<accession>A0ACC0AZ95</accession>
<gene>
    <name evidence="1" type="ORF">M9H77_16043</name>
</gene>
<organism evidence="1 2">
    <name type="scientific">Catharanthus roseus</name>
    <name type="common">Madagascar periwinkle</name>
    <name type="synonym">Vinca rosea</name>
    <dbReference type="NCBI Taxonomy" id="4058"/>
    <lineage>
        <taxon>Eukaryota</taxon>
        <taxon>Viridiplantae</taxon>
        <taxon>Streptophyta</taxon>
        <taxon>Embryophyta</taxon>
        <taxon>Tracheophyta</taxon>
        <taxon>Spermatophyta</taxon>
        <taxon>Magnoliopsida</taxon>
        <taxon>eudicotyledons</taxon>
        <taxon>Gunneridae</taxon>
        <taxon>Pentapetalae</taxon>
        <taxon>asterids</taxon>
        <taxon>lamiids</taxon>
        <taxon>Gentianales</taxon>
        <taxon>Apocynaceae</taxon>
        <taxon>Rauvolfioideae</taxon>
        <taxon>Vinceae</taxon>
        <taxon>Catharanthinae</taxon>
        <taxon>Catharanthus</taxon>
    </lineage>
</organism>
<evidence type="ECO:0000313" key="1">
    <source>
        <dbReference type="EMBL" id="KAI5666190.1"/>
    </source>
</evidence>
<dbReference type="EMBL" id="CM044704">
    <property type="protein sequence ID" value="KAI5666190.1"/>
    <property type="molecule type" value="Genomic_DNA"/>
</dbReference>
<keyword evidence="2" id="KW-1185">Reference proteome</keyword>
<evidence type="ECO:0000313" key="2">
    <source>
        <dbReference type="Proteomes" id="UP001060085"/>
    </source>
</evidence>
<reference evidence="2" key="1">
    <citation type="journal article" date="2023" name="Nat. Plants">
        <title>Single-cell RNA sequencing provides a high-resolution roadmap for understanding the multicellular compartmentation of specialized metabolism.</title>
        <authorList>
            <person name="Sun S."/>
            <person name="Shen X."/>
            <person name="Li Y."/>
            <person name="Li Y."/>
            <person name="Wang S."/>
            <person name="Li R."/>
            <person name="Zhang H."/>
            <person name="Shen G."/>
            <person name="Guo B."/>
            <person name="Wei J."/>
            <person name="Xu J."/>
            <person name="St-Pierre B."/>
            <person name="Chen S."/>
            <person name="Sun C."/>
        </authorList>
    </citation>
    <scope>NUCLEOTIDE SEQUENCE [LARGE SCALE GENOMIC DNA]</scope>
</reference>
<name>A0ACC0AZ95_CATRO</name>